<reference evidence="2" key="1">
    <citation type="submission" date="2013-05" db="EMBL/GenBank/DDBJ databases">
        <title>Draft genome sequences of six wheat associated Fusarium spp. isolates.</title>
        <authorList>
            <person name="Moolhuijzen P.M."/>
            <person name="Manners J.M."/>
            <person name="Wilcox S."/>
            <person name="Bellgard M.I."/>
            <person name="Gardiner D.M."/>
        </authorList>
    </citation>
    <scope>NUCLEOTIDE SEQUENCE</scope>
    <source>
        <strain evidence="2">CS3069</strain>
    </source>
</reference>
<feature type="region of interest" description="Disordered" evidence="1">
    <location>
        <begin position="54"/>
        <end position="80"/>
    </location>
</feature>
<comment type="caution">
    <text evidence="2">The sequence shown here is derived from an EMBL/GenBank/DDBJ whole genome shotgun (WGS) entry which is preliminary data.</text>
</comment>
<proteinExistence type="predicted"/>
<organism evidence="2">
    <name type="scientific">Fusarium clavum</name>
    <dbReference type="NCBI Taxonomy" id="2594811"/>
    <lineage>
        <taxon>Eukaryota</taxon>
        <taxon>Fungi</taxon>
        <taxon>Dikarya</taxon>
        <taxon>Ascomycota</taxon>
        <taxon>Pezizomycotina</taxon>
        <taxon>Sordariomycetes</taxon>
        <taxon>Hypocreomycetidae</taxon>
        <taxon>Hypocreales</taxon>
        <taxon>Nectriaceae</taxon>
        <taxon>Fusarium</taxon>
        <taxon>Fusarium incarnatum-equiseti species complex</taxon>
    </lineage>
</organism>
<name>A0A090N5R3_9HYPO</name>
<evidence type="ECO:0000256" key="1">
    <source>
        <dbReference type="SAM" id="MobiDB-lite"/>
    </source>
</evidence>
<dbReference type="AlphaFoldDB" id="A0A090N5R3"/>
<dbReference type="EMBL" id="CBMI010002559">
    <property type="protein sequence ID" value="CEG04981.1"/>
    <property type="molecule type" value="Genomic_DNA"/>
</dbReference>
<protein>
    <submittedName>
        <fullName evidence="2">WGS project CBMI000000000 data, contig CS3069_c002561</fullName>
    </submittedName>
</protein>
<gene>
    <name evidence="2" type="ORF">BN850_0086440</name>
</gene>
<evidence type="ECO:0000313" key="2">
    <source>
        <dbReference type="EMBL" id="CEG04981.1"/>
    </source>
</evidence>
<accession>A0A090N5R3</accession>
<sequence length="80" mass="8698">MPSENSSANVDRAQIQELRDALQRLNYQVQGMADHLREALDAIDDLSERVYTLEQQGTPGLAADEASSASSSSSNETSRT</sequence>